<dbReference type="PANTHER" id="PTHR12670">
    <property type="entry name" value="CERAMIDASE"/>
    <property type="match status" value="1"/>
</dbReference>
<feature type="chain" id="PRO_5012607885" description="Neutral ceramidase" evidence="6">
    <location>
        <begin position="29"/>
        <end position="685"/>
    </location>
</feature>
<comment type="similarity">
    <text evidence="1 5">Belongs to the neutral ceramidase family.</text>
</comment>
<evidence type="ECO:0000259" key="7">
    <source>
        <dbReference type="Pfam" id="PF04734"/>
    </source>
</evidence>
<keyword evidence="2 5" id="KW-0378">Hydrolase</keyword>
<dbReference type="GO" id="GO:0016020">
    <property type="term" value="C:membrane"/>
    <property type="evidence" value="ECO:0007669"/>
    <property type="project" value="GOC"/>
</dbReference>
<evidence type="ECO:0000256" key="2">
    <source>
        <dbReference type="ARBA" id="ARBA00022801"/>
    </source>
</evidence>
<comment type="cofactor">
    <cofactor evidence="4">
        <name>Zn(2+)</name>
        <dbReference type="ChEBI" id="CHEBI:29105"/>
    </cofactor>
    <text evidence="4">Binds 1 zinc ion per subunit.</text>
</comment>
<dbReference type="GO" id="GO:0017040">
    <property type="term" value="F:N-acylsphingosine amidohydrolase activity"/>
    <property type="evidence" value="ECO:0007669"/>
    <property type="project" value="UniProtKB-UniRule"/>
</dbReference>
<feature type="signal peptide" evidence="6">
    <location>
        <begin position="1"/>
        <end position="28"/>
    </location>
</feature>
<evidence type="ECO:0000313" key="9">
    <source>
        <dbReference type="EMBL" id="PCK28722.1"/>
    </source>
</evidence>
<evidence type="ECO:0000256" key="3">
    <source>
        <dbReference type="PIRSR" id="PIRSR606823-1"/>
    </source>
</evidence>
<dbReference type="PANTHER" id="PTHR12670:SF1">
    <property type="entry name" value="NEUTRAL CERAMIDASE"/>
    <property type="match status" value="1"/>
</dbReference>
<dbReference type="InterPro" id="IPR006311">
    <property type="entry name" value="TAT_signal"/>
</dbReference>
<keyword evidence="4" id="KW-0862">Zinc</keyword>
<dbReference type="Pfam" id="PF04734">
    <property type="entry name" value="Ceramidase_alk"/>
    <property type="match status" value="1"/>
</dbReference>
<dbReference type="RefSeq" id="WP_020906162.1">
    <property type="nucleotide sequence ID" value="NZ_NOVD01000002.1"/>
</dbReference>
<reference evidence="9 10" key="1">
    <citation type="submission" date="2017-07" db="EMBL/GenBank/DDBJ databases">
        <title>Draft sequence of Rhodococcus enclensis 23b-28.</title>
        <authorList>
            <person name="Besaury L."/>
            <person name="Sancelme M."/>
            <person name="Amato P."/>
            <person name="Lallement A."/>
            <person name="Delort A.-M."/>
        </authorList>
    </citation>
    <scope>NUCLEOTIDE SEQUENCE [LARGE SCALE GENOMIC DNA]</scope>
    <source>
        <strain evidence="9 10">23b-28</strain>
    </source>
</reference>
<feature type="binding site" evidence="4">
    <location>
        <position position="245"/>
    </location>
    <ligand>
        <name>Zn(2+)</name>
        <dbReference type="ChEBI" id="CHEBI:29105"/>
    </ligand>
</feature>
<feature type="binding site" evidence="4">
    <location>
        <position position="137"/>
    </location>
    <ligand>
        <name>Zn(2+)</name>
        <dbReference type="ChEBI" id="CHEBI:29105"/>
    </ligand>
</feature>
<dbReference type="Proteomes" id="UP000230886">
    <property type="component" value="Unassembled WGS sequence"/>
</dbReference>
<comment type="catalytic activity">
    <reaction evidence="5">
        <text>an N-acylsphing-4-enine + H2O = sphing-4-enine + a fatty acid</text>
        <dbReference type="Rhea" id="RHEA:20856"/>
        <dbReference type="ChEBI" id="CHEBI:15377"/>
        <dbReference type="ChEBI" id="CHEBI:28868"/>
        <dbReference type="ChEBI" id="CHEBI:52639"/>
        <dbReference type="ChEBI" id="CHEBI:57756"/>
        <dbReference type="EC" id="3.5.1.23"/>
    </reaction>
</comment>
<evidence type="ECO:0000256" key="5">
    <source>
        <dbReference type="RuleBase" id="RU366019"/>
    </source>
</evidence>
<keyword evidence="5" id="KW-0746">Sphingolipid metabolism</keyword>
<dbReference type="InterPro" id="IPR031329">
    <property type="entry name" value="NEUT/ALK_ceramidase_N"/>
</dbReference>
<gene>
    <name evidence="9" type="ORF">CHR55_05285</name>
</gene>
<keyword evidence="6" id="KW-0732">Signal</keyword>
<name>A0A2A5JH79_RHOSG</name>
<protein>
    <recommendedName>
        <fullName evidence="5">Neutral ceramidase</fullName>
        <ecNumber evidence="5">3.5.1.23</ecNumber>
    </recommendedName>
</protein>
<sequence length="685" mass="73327">MQITRRTVLAGAAAAPALAALSTNQAVAASPARTVSPARTDKSSASLQVGVGISDVTGPVAEVGMMGYSSFDQRAEGLHQRMRARAFIFESGGSRVAYVCVDNCMIFQSVHDEVLRRLAGRFGDIYAERNVMLTAIHSHAACGGASHNYAYNLAVLGFELQVFEAEVNGMVEAISAAHENLAPGTVRFGRSDLTDASVNRSRVAFDLNPEEDKAYYPGGNDHHMRVMRISRGSKDIGAINWFATHCASLTNENHLISGDNKGAAAYFWEHDDQGVRYLDGDTSFIAAFPQTNSGDMSPNLFLEPGRGPTEDEFENARIIGLRQVAAARTAFDAASDTVTGGVDSRIMYLDMANQVVSGRFTPDGREHRTAPAAIGAAMSAGSVEDGPAIPIFPEGTRNPMIDALGGMDAPVPQWLQDAQAPKLVVVPVGLLPPGGWVPNVLKIQILRIGQFYIVGGPAEFTIVSGLRVRRTVAEELGVPLENVIFQGYANSYSSYCTTPQEYDSQQYEGGSTMFGRYTLPAYQQGYAALAAAMRDGTEPPRGPAPADLSGFQPSFGPGVDFDEPLPGTQFGDATVQPGDTSPGGQVAVEFVTGHPKNDTHRNGTFYEIQRNTGGSWTRVADDNDWSTKLHWRRVGSNGSVVRITWDVPADTPAGTYRVQHFGASKARGSGAITPFSGVTAEFRLT</sequence>
<evidence type="ECO:0000313" key="10">
    <source>
        <dbReference type="Proteomes" id="UP000230886"/>
    </source>
</evidence>
<dbReference type="Pfam" id="PF17048">
    <property type="entry name" value="Ceramidse_alk_C"/>
    <property type="match status" value="1"/>
</dbReference>
<dbReference type="GO" id="GO:0046514">
    <property type="term" value="P:ceramide catabolic process"/>
    <property type="evidence" value="ECO:0007669"/>
    <property type="project" value="InterPro"/>
</dbReference>
<proteinExistence type="inferred from homology"/>
<dbReference type="GO" id="GO:0046512">
    <property type="term" value="P:sphingosine biosynthetic process"/>
    <property type="evidence" value="ECO:0007669"/>
    <property type="project" value="TreeGrafter"/>
</dbReference>
<keyword evidence="5" id="KW-0443">Lipid metabolism</keyword>
<dbReference type="GO" id="GO:0046872">
    <property type="term" value="F:metal ion binding"/>
    <property type="evidence" value="ECO:0007669"/>
    <property type="project" value="UniProtKB-KW"/>
</dbReference>
<dbReference type="InterPro" id="IPR038445">
    <property type="entry name" value="NCDase_C_sf"/>
</dbReference>
<comment type="caution">
    <text evidence="9">The sequence shown here is derived from an EMBL/GenBank/DDBJ whole genome shotgun (WGS) entry which is preliminary data.</text>
</comment>
<dbReference type="EC" id="3.5.1.23" evidence="5"/>
<dbReference type="PROSITE" id="PS51318">
    <property type="entry name" value="TAT"/>
    <property type="match status" value="1"/>
</dbReference>
<organism evidence="9 10">
    <name type="scientific">Rhodococcus qingshengii</name>
    <dbReference type="NCBI Taxonomy" id="334542"/>
    <lineage>
        <taxon>Bacteria</taxon>
        <taxon>Bacillati</taxon>
        <taxon>Actinomycetota</taxon>
        <taxon>Actinomycetes</taxon>
        <taxon>Mycobacteriales</taxon>
        <taxon>Nocardiaceae</taxon>
        <taxon>Rhodococcus</taxon>
        <taxon>Rhodococcus erythropolis group</taxon>
    </lineage>
</organism>
<feature type="domain" description="Neutral/alkaline non-lysosomal ceramidase N-terminal" evidence="7">
    <location>
        <begin position="48"/>
        <end position="524"/>
    </location>
</feature>
<feature type="domain" description="Neutral/alkaline non-lysosomal ceramidase C-terminal" evidence="8">
    <location>
        <begin position="527"/>
        <end position="683"/>
    </location>
</feature>
<dbReference type="GO" id="GO:0042759">
    <property type="term" value="P:long-chain fatty acid biosynthetic process"/>
    <property type="evidence" value="ECO:0007669"/>
    <property type="project" value="TreeGrafter"/>
</dbReference>
<dbReference type="GO" id="GO:0005576">
    <property type="term" value="C:extracellular region"/>
    <property type="evidence" value="ECO:0007669"/>
    <property type="project" value="TreeGrafter"/>
</dbReference>
<dbReference type="EMBL" id="NOVD01000002">
    <property type="protein sequence ID" value="PCK28722.1"/>
    <property type="molecule type" value="Genomic_DNA"/>
</dbReference>
<evidence type="ECO:0000256" key="6">
    <source>
        <dbReference type="SAM" id="SignalP"/>
    </source>
</evidence>
<evidence type="ECO:0000256" key="1">
    <source>
        <dbReference type="ARBA" id="ARBA00009835"/>
    </source>
</evidence>
<dbReference type="AlphaFoldDB" id="A0A2A5JH79"/>
<feature type="binding site" evidence="4">
    <location>
        <position position="459"/>
    </location>
    <ligand>
        <name>Zn(2+)</name>
        <dbReference type="ChEBI" id="CHEBI:29105"/>
    </ligand>
</feature>
<dbReference type="Gene3D" id="2.60.40.2300">
    <property type="entry name" value="Neutral/alkaline non-lysosomal ceramidase, C-terminal domain"/>
    <property type="match status" value="1"/>
</dbReference>
<keyword evidence="4" id="KW-0479">Metal-binding</keyword>
<evidence type="ECO:0000259" key="8">
    <source>
        <dbReference type="Pfam" id="PF17048"/>
    </source>
</evidence>
<dbReference type="InterPro" id="IPR031331">
    <property type="entry name" value="NEUT/ALK_ceramidase_C"/>
</dbReference>
<feature type="active site" description="Nucleophile" evidence="3">
    <location>
        <position position="297"/>
    </location>
</feature>
<feature type="binding site" evidence="4">
    <location>
        <position position="495"/>
    </location>
    <ligand>
        <name>Zn(2+)</name>
        <dbReference type="ChEBI" id="CHEBI:29105"/>
    </ligand>
</feature>
<dbReference type="InterPro" id="IPR006823">
    <property type="entry name" value="Ceramidase_alk"/>
</dbReference>
<accession>A0A2A5JH79</accession>
<evidence type="ECO:0000256" key="4">
    <source>
        <dbReference type="PIRSR" id="PIRSR606823-2"/>
    </source>
</evidence>